<dbReference type="InterPro" id="IPR004450">
    <property type="entry name" value="Thr_synthase-like"/>
</dbReference>
<dbReference type="NCBIfam" id="TIGR00260">
    <property type="entry name" value="thrC"/>
    <property type="match status" value="1"/>
</dbReference>
<evidence type="ECO:0000256" key="3">
    <source>
        <dbReference type="ARBA" id="ARBA00022898"/>
    </source>
</evidence>
<dbReference type="SUPFAM" id="SSF53686">
    <property type="entry name" value="Tryptophan synthase beta subunit-like PLP-dependent enzymes"/>
    <property type="match status" value="1"/>
</dbReference>
<feature type="modified residue" description="N6-(pyridoxal phosphate)lysine" evidence="6">
    <location>
        <position position="116"/>
    </location>
</feature>
<dbReference type="PANTHER" id="PTHR48078:SF6">
    <property type="entry name" value="L-THREONINE DEHYDRATASE CATABOLIC TDCB"/>
    <property type="match status" value="1"/>
</dbReference>
<sequence length="428" mass="46308">MNYICMECGRKTALSDRAIYRCECGGLLDMVWDAGSTDAERLKRLFDARLGERGSPLSGGVWRYKELIHPELPLSSIVTKYEGNTALYENDRLGSYAGVRRLWLKALSENPSGSFKDNGMTVAVSHGRWLGYDRFACTSTGNTSSSMAMYAALCGSEAIVLLPALGVALNKALQTEAYGAKLLRTEGGYDEGIRFLERHALSLDLYVCNSINPLRIEGQKSIAFELAHQLGWSLPDWLIVPGGALSNAAAIGKGLGELYQAGFIAAMPRIAVVQAEGASPFHRMVETGRRPLVPELRPDTVASALRIGNPPNWPKAWRDALERTNGVTVSVADRDILEAKARIDRSGIGCEPASAASLAGLRALVAKGIVHKDETAVCILTGHMLKDTDAIVQSLRYAGGTSQRQTRAEARAPLPLLPEVIRSELARA</sequence>
<comment type="similarity">
    <text evidence="2">Belongs to the threonine synthase family.</text>
</comment>
<dbReference type="GO" id="GO:0006567">
    <property type="term" value="P:L-threonine catabolic process"/>
    <property type="evidence" value="ECO:0007669"/>
    <property type="project" value="TreeGrafter"/>
</dbReference>
<dbReference type="GO" id="GO:0009088">
    <property type="term" value="P:threonine biosynthetic process"/>
    <property type="evidence" value="ECO:0007669"/>
    <property type="project" value="UniProtKB-UniRule"/>
</dbReference>
<comment type="caution">
    <text evidence="8">The sequence shown here is derived from an EMBL/GenBank/DDBJ whole genome shotgun (WGS) entry which is preliminary data.</text>
</comment>
<dbReference type="EC" id="4.2.3.1" evidence="5"/>
<dbReference type="PANTHER" id="PTHR48078">
    <property type="entry name" value="THREONINE DEHYDRATASE, MITOCHONDRIAL-RELATED"/>
    <property type="match status" value="1"/>
</dbReference>
<evidence type="ECO:0000256" key="5">
    <source>
        <dbReference type="NCBIfam" id="TIGR00260"/>
    </source>
</evidence>
<dbReference type="InterPro" id="IPR036052">
    <property type="entry name" value="TrpB-like_PALP_sf"/>
</dbReference>
<gene>
    <name evidence="8" type="primary">thrC</name>
    <name evidence="8" type="ORF">D7M11_05165</name>
</gene>
<evidence type="ECO:0000313" key="8">
    <source>
        <dbReference type="EMBL" id="RKN86019.1"/>
    </source>
</evidence>
<organism evidence="8 9">
    <name type="scientific">Paenibacillus ginsengarvi</name>
    <dbReference type="NCBI Taxonomy" id="400777"/>
    <lineage>
        <taxon>Bacteria</taxon>
        <taxon>Bacillati</taxon>
        <taxon>Bacillota</taxon>
        <taxon>Bacilli</taxon>
        <taxon>Bacillales</taxon>
        <taxon>Paenibacillaceae</taxon>
        <taxon>Paenibacillus</taxon>
    </lineage>
</organism>
<proteinExistence type="inferred from homology"/>
<dbReference type="GO" id="GO:0004794">
    <property type="term" value="F:threonine deaminase activity"/>
    <property type="evidence" value="ECO:0007669"/>
    <property type="project" value="TreeGrafter"/>
</dbReference>
<dbReference type="GO" id="GO:0004795">
    <property type="term" value="F:threonine synthase activity"/>
    <property type="evidence" value="ECO:0007669"/>
    <property type="project" value="UniProtKB-UniRule"/>
</dbReference>
<dbReference type="OrthoDB" id="9778118at2"/>
<reference evidence="8 9" key="1">
    <citation type="journal article" date="2007" name="Int. J. Syst. Evol. Microbiol.">
        <title>Paenibacillus ginsengarvi sp. nov., isolated from soil from ginseng cultivation.</title>
        <authorList>
            <person name="Yoon M.H."/>
            <person name="Ten L.N."/>
            <person name="Im W.T."/>
        </authorList>
    </citation>
    <scope>NUCLEOTIDE SEQUENCE [LARGE SCALE GENOMIC DNA]</scope>
    <source>
        <strain evidence="8 9">KCTC 13059</strain>
    </source>
</reference>
<keyword evidence="4 8" id="KW-0456">Lyase</keyword>
<evidence type="ECO:0000256" key="4">
    <source>
        <dbReference type="ARBA" id="ARBA00023239"/>
    </source>
</evidence>
<dbReference type="EMBL" id="RBAH01000003">
    <property type="protein sequence ID" value="RKN86019.1"/>
    <property type="molecule type" value="Genomic_DNA"/>
</dbReference>
<dbReference type="InterPro" id="IPR050147">
    <property type="entry name" value="Ser/Thr_Dehydratase"/>
</dbReference>
<evidence type="ECO:0000259" key="7">
    <source>
        <dbReference type="Pfam" id="PF00291"/>
    </source>
</evidence>
<dbReference type="RefSeq" id="WP_120746385.1">
    <property type="nucleotide sequence ID" value="NZ_RBAH01000003.1"/>
</dbReference>
<keyword evidence="3 6" id="KW-0663">Pyridoxal phosphate</keyword>
<feature type="domain" description="Tryptophan synthase beta chain-like PALP" evidence="7">
    <location>
        <begin position="78"/>
        <end position="382"/>
    </location>
</feature>
<dbReference type="Proteomes" id="UP000282311">
    <property type="component" value="Unassembled WGS sequence"/>
</dbReference>
<dbReference type="Gene3D" id="3.40.50.1100">
    <property type="match status" value="2"/>
</dbReference>
<evidence type="ECO:0000313" key="9">
    <source>
        <dbReference type="Proteomes" id="UP000282311"/>
    </source>
</evidence>
<dbReference type="GO" id="GO:0006565">
    <property type="term" value="P:L-serine catabolic process"/>
    <property type="evidence" value="ECO:0007669"/>
    <property type="project" value="TreeGrafter"/>
</dbReference>
<evidence type="ECO:0000256" key="2">
    <source>
        <dbReference type="ARBA" id="ARBA00005517"/>
    </source>
</evidence>
<accession>A0A3B0CPI4</accession>
<dbReference type="AlphaFoldDB" id="A0A3B0CPI4"/>
<name>A0A3B0CPI4_9BACL</name>
<comment type="cofactor">
    <cofactor evidence="1 6">
        <name>pyridoxal 5'-phosphate</name>
        <dbReference type="ChEBI" id="CHEBI:597326"/>
    </cofactor>
</comment>
<dbReference type="GO" id="GO:0009097">
    <property type="term" value="P:isoleucine biosynthetic process"/>
    <property type="evidence" value="ECO:0007669"/>
    <property type="project" value="TreeGrafter"/>
</dbReference>
<dbReference type="Pfam" id="PF00291">
    <property type="entry name" value="PALP"/>
    <property type="match status" value="1"/>
</dbReference>
<dbReference type="CDD" id="cd01563">
    <property type="entry name" value="Thr-synth_1"/>
    <property type="match status" value="1"/>
</dbReference>
<keyword evidence="9" id="KW-1185">Reference proteome</keyword>
<dbReference type="InterPro" id="IPR001926">
    <property type="entry name" value="TrpB-like_PALP"/>
</dbReference>
<protein>
    <recommendedName>
        <fullName evidence="5">Threonine synthase</fullName>
        <ecNumber evidence="5">4.2.3.1</ecNumber>
    </recommendedName>
</protein>
<evidence type="ECO:0000256" key="1">
    <source>
        <dbReference type="ARBA" id="ARBA00001933"/>
    </source>
</evidence>
<dbReference type="GO" id="GO:0003941">
    <property type="term" value="F:L-serine ammonia-lyase activity"/>
    <property type="evidence" value="ECO:0007669"/>
    <property type="project" value="TreeGrafter"/>
</dbReference>
<evidence type="ECO:0000256" key="6">
    <source>
        <dbReference type="PIRSR" id="PIRSR604450-51"/>
    </source>
</evidence>